<dbReference type="EMBL" id="PGFB01000006">
    <property type="protein sequence ID" value="PJJ55382.1"/>
    <property type="molecule type" value="Genomic_DNA"/>
</dbReference>
<protein>
    <recommendedName>
        <fullName evidence="4">CAAX prenyl protease-like protein</fullName>
    </recommendedName>
</protein>
<evidence type="ECO:0000256" key="1">
    <source>
        <dbReference type="SAM" id="Phobius"/>
    </source>
</evidence>
<feature type="transmembrane region" description="Helical" evidence="1">
    <location>
        <begin position="91"/>
        <end position="110"/>
    </location>
</feature>
<feature type="transmembrane region" description="Helical" evidence="1">
    <location>
        <begin position="24"/>
        <end position="45"/>
    </location>
</feature>
<feature type="transmembrane region" description="Helical" evidence="1">
    <location>
        <begin position="57"/>
        <end position="79"/>
    </location>
</feature>
<evidence type="ECO:0008006" key="4">
    <source>
        <dbReference type="Google" id="ProtNLM"/>
    </source>
</evidence>
<keyword evidence="1" id="KW-1133">Transmembrane helix</keyword>
<keyword evidence="1" id="KW-0472">Membrane</keyword>
<sequence>MALCHDGSMTQAPATTVRAQSRPWWVVIAAVVVWFGLWYLTPGLLSNGVGHLFTDDLAASVLIETVLAAVLAVVLVLTHRRYNRVLFARSWSIWLYALPFVLAIALPFHYELILPVFLYMVWMTVSVFWQDYLTFGLLQSYLSERLPAWGVIVASAVVFWLGHALFIPDRFAPTNGLPSLAILALGFALASLRVWLKSLHLILALHLSFYFLFA</sequence>
<organism evidence="2 3">
    <name type="scientific">Compostimonas suwonensis</name>
    <dbReference type="NCBI Taxonomy" id="1048394"/>
    <lineage>
        <taxon>Bacteria</taxon>
        <taxon>Bacillati</taxon>
        <taxon>Actinomycetota</taxon>
        <taxon>Actinomycetes</taxon>
        <taxon>Micrococcales</taxon>
        <taxon>Microbacteriaceae</taxon>
        <taxon>Compostimonas</taxon>
    </lineage>
</organism>
<keyword evidence="3" id="KW-1185">Reference proteome</keyword>
<name>A0A2M9BBT2_9MICO</name>
<accession>A0A2M9BBT2</accession>
<proteinExistence type="predicted"/>
<dbReference type="Proteomes" id="UP000230161">
    <property type="component" value="Unassembled WGS sequence"/>
</dbReference>
<evidence type="ECO:0000313" key="3">
    <source>
        <dbReference type="Proteomes" id="UP000230161"/>
    </source>
</evidence>
<evidence type="ECO:0000313" key="2">
    <source>
        <dbReference type="EMBL" id="PJJ55382.1"/>
    </source>
</evidence>
<keyword evidence="1" id="KW-0812">Transmembrane</keyword>
<gene>
    <name evidence="2" type="ORF">CLV54_3272</name>
</gene>
<feature type="transmembrane region" description="Helical" evidence="1">
    <location>
        <begin position="179"/>
        <end position="196"/>
    </location>
</feature>
<feature type="transmembrane region" description="Helical" evidence="1">
    <location>
        <begin position="146"/>
        <end position="167"/>
    </location>
</feature>
<reference evidence="2 3" key="1">
    <citation type="submission" date="2017-11" db="EMBL/GenBank/DDBJ databases">
        <title>Genomic Encyclopedia of Archaeal and Bacterial Type Strains, Phase II (KMG-II): From Individual Species to Whole Genera.</title>
        <authorList>
            <person name="Goeker M."/>
        </authorList>
    </citation>
    <scope>NUCLEOTIDE SEQUENCE [LARGE SCALE GENOMIC DNA]</scope>
    <source>
        <strain evidence="2 3">DSM 25625</strain>
    </source>
</reference>
<dbReference type="AlphaFoldDB" id="A0A2M9BBT2"/>
<comment type="caution">
    <text evidence="2">The sequence shown here is derived from an EMBL/GenBank/DDBJ whole genome shotgun (WGS) entry which is preliminary data.</text>
</comment>